<comment type="similarity">
    <text evidence="1 2">Belongs to the UPF0146 family.</text>
</comment>
<evidence type="ECO:0000313" key="3">
    <source>
        <dbReference type="EMBL" id="HIH69023.1"/>
    </source>
</evidence>
<protein>
    <recommendedName>
        <fullName evidence="2">UPF0146 protein HA299_00120</fullName>
    </recommendedName>
</protein>
<gene>
    <name evidence="3" type="ORF">HA299_00120</name>
</gene>
<evidence type="ECO:0000256" key="1">
    <source>
        <dbReference type="ARBA" id="ARBA00006969"/>
    </source>
</evidence>
<dbReference type="HAMAP" id="MF_00341">
    <property type="entry name" value="UPF0146"/>
    <property type="match status" value="1"/>
</dbReference>
<dbReference type="Gene3D" id="3.40.50.150">
    <property type="entry name" value="Vaccinia Virus protein VP39"/>
    <property type="match status" value="1"/>
</dbReference>
<evidence type="ECO:0000313" key="4">
    <source>
        <dbReference type="Proteomes" id="UP000600363"/>
    </source>
</evidence>
<proteinExistence type="inferred from homology"/>
<dbReference type="RefSeq" id="WP_052353041.1">
    <property type="nucleotide sequence ID" value="NZ_DUIH01000002.1"/>
</dbReference>
<reference evidence="3" key="1">
    <citation type="journal article" date="2020" name="bioRxiv">
        <title>A rank-normalized archaeal taxonomy based on genome phylogeny resolves widespread incomplete and uneven classifications.</title>
        <authorList>
            <person name="Rinke C."/>
            <person name="Chuvochina M."/>
            <person name="Mussig A.J."/>
            <person name="Chaumeil P.-A."/>
            <person name="Waite D.W."/>
            <person name="Whitman W.B."/>
            <person name="Parks D.H."/>
            <person name="Hugenholtz P."/>
        </authorList>
    </citation>
    <scope>NUCLEOTIDE SEQUENCE</scope>
    <source>
        <strain evidence="3">UBA12518</strain>
    </source>
</reference>
<comment type="caution">
    <text evidence="3">The sequence shown here is derived from an EMBL/GenBank/DDBJ whole genome shotgun (WGS) entry which is preliminary data.</text>
</comment>
<sequence length="145" mass="15824">MNGIEMAHIAEYIARCADGKVVEVGVGHRLEVARLLTRMGIEVVATDVHPSSRGVLMDDVCAPNVRLYEGASVVYSLRPPPELWVPIARAAARVGAQLIIRPFGSESVDLSAIYAKRRTVSGRGMRLMHFTEPKPIYRASVCPNA</sequence>
<accession>A0A832RVG9</accession>
<dbReference type="InterPro" id="IPR029063">
    <property type="entry name" value="SAM-dependent_MTases_sf"/>
</dbReference>
<dbReference type="Pfam" id="PF03686">
    <property type="entry name" value="UPF0146"/>
    <property type="match status" value="1"/>
</dbReference>
<organism evidence="3 4">
    <name type="scientific">Methermicoccus shengliensis</name>
    <dbReference type="NCBI Taxonomy" id="660064"/>
    <lineage>
        <taxon>Archaea</taxon>
        <taxon>Methanobacteriati</taxon>
        <taxon>Methanobacteriota</taxon>
        <taxon>Stenosarchaea group</taxon>
        <taxon>Methanomicrobia</taxon>
        <taxon>Methanosarcinales</taxon>
        <taxon>Methermicoccaceae</taxon>
        <taxon>Methermicoccus</taxon>
    </lineage>
</organism>
<dbReference type="InterPro" id="IPR005353">
    <property type="entry name" value="UPF0146"/>
</dbReference>
<dbReference type="EMBL" id="DUIH01000002">
    <property type="protein sequence ID" value="HIH69023.1"/>
    <property type="molecule type" value="Genomic_DNA"/>
</dbReference>
<evidence type="ECO:0000256" key="2">
    <source>
        <dbReference type="HAMAP-Rule" id="MF_00341"/>
    </source>
</evidence>
<dbReference type="AlphaFoldDB" id="A0A832RVG9"/>
<dbReference type="Proteomes" id="UP000600363">
    <property type="component" value="Unassembled WGS sequence"/>
</dbReference>
<name>A0A832RVG9_9EURY</name>